<dbReference type="InterPro" id="IPR015421">
    <property type="entry name" value="PyrdxlP-dep_Trfase_major"/>
</dbReference>
<keyword evidence="2" id="KW-1185">Reference proteome</keyword>
<accession>A0A1B7LGK0</accession>
<evidence type="ECO:0000313" key="1">
    <source>
        <dbReference type="EMBL" id="OAT85232.1"/>
    </source>
</evidence>
<gene>
    <name evidence="1" type="ORF">A6M21_06730</name>
</gene>
<dbReference type="Proteomes" id="UP000078532">
    <property type="component" value="Unassembled WGS sequence"/>
</dbReference>
<protein>
    <recommendedName>
        <fullName evidence="3">Aminotransferase class V domain-containing protein</fullName>
    </recommendedName>
</protein>
<reference evidence="1 2" key="1">
    <citation type="submission" date="2016-04" db="EMBL/GenBank/DDBJ databases">
        <authorList>
            <person name="Evans L.H."/>
            <person name="Alamgir A."/>
            <person name="Owens N."/>
            <person name="Weber N.D."/>
            <person name="Virtaneva K."/>
            <person name="Barbian K."/>
            <person name="Babar A."/>
            <person name="Rosenke K."/>
        </authorList>
    </citation>
    <scope>NUCLEOTIDE SEQUENCE [LARGE SCALE GENOMIC DNA]</scope>
    <source>
        <strain evidence="1 2">LMa1</strain>
    </source>
</reference>
<dbReference type="OrthoDB" id="9787096at2"/>
<name>A0A1B7LGK0_9FIRM</name>
<dbReference type="EMBL" id="LYVF01000069">
    <property type="protein sequence ID" value="OAT85232.1"/>
    <property type="molecule type" value="Genomic_DNA"/>
</dbReference>
<dbReference type="RefSeq" id="WP_066666972.1">
    <property type="nucleotide sequence ID" value="NZ_LYVF01000069.1"/>
</dbReference>
<proteinExistence type="predicted"/>
<organism evidence="1 2">
    <name type="scientific">Desulfotomaculum copahuensis</name>
    <dbReference type="NCBI Taxonomy" id="1838280"/>
    <lineage>
        <taxon>Bacteria</taxon>
        <taxon>Bacillati</taxon>
        <taxon>Bacillota</taxon>
        <taxon>Clostridia</taxon>
        <taxon>Eubacteriales</taxon>
        <taxon>Desulfotomaculaceae</taxon>
        <taxon>Desulfotomaculum</taxon>
    </lineage>
</organism>
<dbReference type="InterPro" id="IPR015424">
    <property type="entry name" value="PyrdxlP-dep_Trfase"/>
</dbReference>
<dbReference type="Gene3D" id="3.40.640.10">
    <property type="entry name" value="Type I PLP-dependent aspartate aminotransferase-like (Major domain)"/>
    <property type="match status" value="1"/>
</dbReference>
<dbReference type="SUPFAM" id="SSF53383">
    <property type="entry name" value="PLP-dependent transferases"/>
    <property type="match status" value="1"/>
</dbReference>
<comment type="caution">
    <text evidence="1">The sequence shown here is derived from an EMBL/GenBank/DDBJ whole genome shotgun (WGS) entry which is preliminary data.</text>
</comment>
<evidence type="ECO:0000313" key="2">
    <source>
        <dbReference type="Proteomes" id="UP000078532"/>
    </source>
</evidence>
<dbReference type="AlphaFoldDB" id="A0A1B7LGK0"/>
<dbReference type="STRING" id="1838280.A6M21_06730"/>
<sequence>MTEFKYKFQMYRHLQANIGNIYAEARQAADEIGVPKELRGKFGLTGAVSGCPSPLRRDIIEASEKGATEVVPLAKLVDEIREIVKDVYGDEYDAAPITTCEAGLWATFDALFTPPMMGRGDNYRARYIAPLEKHMHHQGSYGRPFPGRFKDIFADRGSTAGELGFYGKRQNNLDTVIVPLPGARYDVHGIKYHPVPLLTGVDPQAAREKIAATAQTHAAMLTGITSLGYDTPGYGYGTKDDNGTPVLQKVLAEVAHQYDLPYVVDNAWGLPFVGHDPRKTGADVIVYSMDKATGAATSGLIIGKEEFMVPIRRALGMHGDRYGTTASYGKAAYVTFDPGKEALLTQIQALKVLRDKPEILIRPVDDLEKIIREEIETLPARLREGIMISKSYNSGAVEINYEGTWKDGKLGIPVFSIEDMYAGTNLFQTGLSQMGVIPTIAYDGNIFISPGLGTTDEEGMLMEERARVAVRAQVRLIEIVCKYAGLI</sequence>
<evidence type="ECO:0008006" key="3">
    <source>
        <dbReference type="Google" id="ProtNLM"/>
    </source>
</evidence>